<protein>
    <submittedName>
        <fullName evidence="4">Transposon Ty3-I Gag-Pol polyprotein</fullName>
    </submittedName>
</protein>
<dbReference type="InterPro" id="IPR041577">
    <property type="entry name" value="RT_RNaseH_2"/>
</dbReference>
<dbReference type="InterPro" id="IPR012337">
    <property type="entry name" value="RNaseH-like_sf"/>
</dbReference>
<organism evidence="4 5">
    <name type="scientific">Cajanus cajan</name>
    <name type="common">Pigeon pea</name>
    <name type="synonym">Cajanus indicus</name>
    <dbReference type="NCBI Taxonomy" id="3821"/>
    <lineage>
        <taxon>Eukaryota</taxon>
        <taxon>Viridiplantae</taxon>
        <taxon>Streptophyta</taxon>
        <taxon>Embryophyta</taxon>
        <taxon>Tracheophyta</taxon>
        <taxon>Spermatophyta</taxon>
        <taxon>Magnoliopsida</taxon>
        <taxon>eudicotyledons</taxon>
        <taxon>Gunneridae</taxon>
        <taxon>Pentapetalae</taxon>
        <taxon>rosids</taxon>
        <taxon>fabids</taxon>
        <taxon>Fabales</taxon>
        <taxon>Fabaceae</taxon>
        <taxon>Papilionoideae</taxon>
        <taxon>50 kb inversion clade</taxon>
        <taxon>NPAAA clade</taxon>
        <taxon>indigoferoid/millettioid clade</taxon>
        <taxon>Phaseoleae</taxon>
        <taxon>Cajanus</taxon>
    </lineage>
</organism>
<evidence type="ECO:0000259" key="3">
    <source>
        <dbReference type="PROSITE" id="PS50994"/>
    </source>
</evidence>
<feature type="region of interest" description="Disordered" evidence="1">
    <location>
        <begin position="715"/>
        <end position="734"/>
    </location>
</feature>
<dbReference type="FunFam" id="3.30.70.270:FF:000003">
    <property type="entry name" value="Transposon Ty3-G Gag-Pol polyprotein"/>
    <property type="match status" value="1"/>
</dbReference>
<dbReference type="InterPro" id="IPR000477">
    <property type="entry name" value="RT_dom"/>
</dbReference>
<dbReference type="GO" id="GO:0003676">
    <property type="term" value="F:nucleic acid binding"/>
    <property type="evidence" value="ECO:0007669"/>
    <property type="project" value="InterPro"/>
</dbReference>
<proteinExistence type="predicted"/>
<dbReference type="Gene3D" id="3.30.420.10">
    <property type="entry name" value="Ribonuclease H-like superfamily/Ribonuclease H"/>
    <property type="match status" value="1"/>
</dbReference>
<dbReference type="CDD" id="cd01647">
    <property type="entry name" value="RT_LTR"/>
    <property type="match status" value="1"/>
</dbReference>
<dbReference type="Pfam" id="PF00078">
    <property type="entry name" value="RVT_1"/>
    <property type="match status" value="1"/>
</dbReference>
<dbReference type="PANTHER" id="PTHR35046">
    <property type="entry name" value="ZINC KNUCKLE (CCHC-TYPE) FAMILY PROTEIN"/>
    <property type="match status" value="1"/>
</dbReference>
<dbReference type="AlphaFoldDB" id="A0A151UHM5"/>
<feature type="domain" description="Reverse transcriptase" evidence="2">
    <location>
        <begin position="1"/>
        <end position="82"/>
    </location>
</feature>
<dbReference type="GO" id="GO:0015074">
    <property type="term" value="P:DNA integration"/>
    <property type="evidence" value="ECO:0007669"/>
    <property type="project" value="InterPro"/>
</dbReference>
<gene>
    <name evidence="4" type="ORF">KK1_049164</name>
</gene>
<dbReference type="CDD" id="cd09274">
    <property type="entry name" value="RNase_HI_RT_Ty3"/>
    <property type="match status" value="1"/>
</dbReference>
<evidence type="ECO:0000313" key="4">
    <source>
        <dbReference type="EMBL" id="KYP78824.1"/>
    </source>
</evidence>
<sequence>MPFGLTNAPSTFMLLMNHVLRDCIGKFVVIYFDDILVYSKTLEEHLGHLRQVLIILRDNHLCANFEKCTFCKNQVNFLGFIVGKEGVHVDPEKIKAIQDWPTPKSVGEVRSFHGLASFYRRFVKDFSTLASPLNELVKKDVPFIWGEAQEKAFETLKEQLTNAPILALPNFAQTFELECDASGFGIGVVLLQGGHPIAYFSEKIHGATLNYLTYEKKLYALIRALQVWEHYLVTKEFIIHTDHESLKYIRGQGKLNKSHAKWIEYLEQFPYLIKCKKGKNNVVADALSRRHTLLFSLGSQILGFDNLKELYELDQDFQSIFSKCLQKPFDGFYLLEGYLFRMGKLCIPQGSIRKLLIKESHEGGLMGHFGVDKTLSLLKSKFYWPHMRIDVQRHCSKCITCLQAKSRVMPHGLYTPFPITSSPWVYISMDFVLGLPRTQRGFDSIFVVVDHFSEMAYFIPCHKVDDASYITKLFFKEVVRLHGLPKTIVSDRDAKFLSHFWKVLWEKLGTKLVYSTTCHPKTDGQTEVVNKSLSTLLRVILKGNKKTWDDCLPHIEFDYNRVVHNTTNLSPFEVVYGFNPLTPLDLLPLPNTTSLFHKEGVSRADFIKKYHEKFKIQIEKQTQKYAKYNNKGRKKVTFEVGDWVWLHLRKDRFPTQRMSKLNPRGDRPFQVLQKINDNAYILDLPSIYGVSSSFNVCDLTPFLGTNDIDELQDLRSNPLQEGGDDGGPPLEQHVGPITRSMAKRMEKDEGDTTPRAILIMSVEY</sequence>
<dbReference type="Pfam" id="PF17921">
    <property type="entry name" value="Integrase_H2C2"/>
    <property type="match status" value="1"/>
</dbReference>
<feature type="domain" description="Integrase catalytic" evidence="3">
    <location>
        <begin position="419"/>
        <end position="579"/>
    </location>
</feature>
<dbReference type="SUPFAM" id="SSF56672">
    <property type="entry name" value="DNA/RNA polymerases"/>
    <property type="match status" value="1"/>
</dbReference>
<dbReference type="InterPro" id="IPR036397">
    <property type="entry name" value="RNaseH_sf"/>
</dbReference>
<dbReference type="Gene3D" id="1.10.340.70">
    <property type="match status" value="1"/>
</dbReference>
<dbReference type="PROSITE" id="PS50994">
    <property type="entry name" value="INTEGRASE"/>
    <property type="match status" value="1"/>
</dbReference>
<dbReference type="FunFam" id="1.10.340.70:FF:000001">
    <property type="entry name" value="Retrovirus-related Pol polyprotein from transposon gypsy-like Protein"/>
    <property type="match status" value="1"/>
</dbReference>
<accession>A0A151UHM5</accession>
<keyword evidence="5" id="KW-1185">Reference proteome</keyword>
<dbReference type="Pfam" id="PF17919">
    <property type="entry name" value="RT_RNaseH_2"/>
    <property type="match status" value="1"/>
</dbReference>
<dbReference type="Pfam" id="PF24626">
    <property type="entry name" value="SH3_Tf2-1"/>
    <property type="match status" value="1"/>
</dbReference>
<dbReference type="InterPro" id="IPR043128">
    <property type="entry name" value="Rev_trsase/Diguanyl_cyclase"/>
</dbReference>
<dbReference type="Gramene" id="C.cajan_48403.t">
    <property type="protein sequence ID" value="C.cajan_48403.t.cds1"/>
    <property type="gene ID" value="C.cajan_48403"/>
</dbReference>
<dbReference type="Proteomes" id="UP000075243">
    <property type="component" value="Unassembled WGS sequence"/>
</dbReference>
<dbReference type="PANTHER" id="PTHR35046:SF9">
    <property type="entry name" value="RNA-DIRECTED DNA POLYMERASE"/>
    <property type="match status" value="1"/>
</dbReference>
<name>A0A151UHM5_CAJCA</name>
<dbReference type="Gene3D" id="3.30.70.270">
    <property type="match status" value="2"/>
</dbReference>
<evidence type="ECO:0000313" key="5">
    <source>
        <dbReference type="Proteomes" id="UP000075243"/>
    </source>
</evidence>
<dbReference type="InterPro" id="IPR056924">
    <property type="entry name" value="SH3_Tf2-1"/>
</dbReference>
<dbReference type="FunFam" id="3.30.70.270:FF:000020">
    <property type="entry name" value="Transposon Tf2-6 polyprotein-like Protein"/>
    <property type="match status" value="1"/>
</dbReference>
<evidence type="ECO:0000259" key="2">
    <source>
        <dbReference type="PROSITE" id="PS50878"/>
    </source>
</evidence>
<dbReference type="InterPro" id="IPR041588">
    <property type="entry name" value="Integrase_H2C2"/>
</dbReference>
<reference evidence="4" key="1">
    <citation type="journal article" date="2012" name="Nat. Biotechnol.">
        <title>Draft genome sequence of pigeonpea (Cajanus cajan), an orphan legume crop of resource-poor farmers.</title>
        <authorList>
            <person name="Varshney R.K."/>
            <person name="Chen W."/>
            <person name="Li Y."/>
            <person name="Bharti A.K."/>
            <person name="Saxena R.K."/>
            <person name="Schlueter J.A."/>
            <person name="Donoghue M.T."/>
            <person name="Azam S."/>
            <person name="Fan G."/>
            <person name="Whaley A.M."/>
            <person name="Farmer A.D."/>
            <person name="Sheridan J."/>
            <person name="Iwata A."/>
            <person name="Tuteja R."/>
            <person name="Penmetsa R.V."/>
            <person name="Wu W."/>
            <person name="Upadhyaya H.D."/>
            <person name="Yang S.P."/>
            <person name="Shah T."/>
            <person name="Saxena K.B."/>
            <person name="Michael T."/>
            <person name="McCombie W.R."/>
            <person name="Yang B."/>
            <person name="Zhang G."/>
            <person name="Yang H."/>
            <person name="Wang J."/>
            <person name="Spillane C."/>
            <person name="Cook D.R."/>
            <person name="May G.D."/>
            <person name="Xu X."/>
            <person name="Jackson S.A."/>
        </authorList>
    </citation>
    <scope>NUCLEOTIDE SEQUENCE [LARGE SCALE GENOMIC DNA]</scope>
</reference>
<comment type="caution">
    <text evidence="4">The sequence shown here is derived from an EMBL/GenBank/DDBJ whole genome shotgun (WGS) entry which is preliminary data.</text>
</comment>
<dbReference type="SUPFAM" id="SSF53098">
    <property type="entry name" value="Ribonuclease H-like"/>
    <property type="match status" value="1"/>
</dbReference>
<evidence type="ECO:0000256" key="1">
    <source>
        <dbReference type="SAM" id="MobiDB-lite"/>
    </source>
</evidence>
<dbReference type="InterPro" id="IPR043502">
    <property type="entry name" value="DNA/RNA_pol_sf"/>
</dbReference>
<dbReference type="PROSITE" id="PS50878">
    <property type="entry name" value="RT_POL"/>
    <property type="match status" value="1"/>
</dbReference>
<dbReference type="EMBL" id="AGCT01061943">
    <property type="protein sequence ID" value="KYP78824.1"/>
    <property type="molecule type" value="Genomic_DNA"/>
</dbReference>
<dbReference type="InterPro" id="IPR001584">
    <property type="entry name" value="Integrase_cat-core"/>
</dbReference>